<reference evidence="2 3" key="1">
    <citation type="journal article" date="2021" name="Nat. Commun.">
        <title>Incipient diploidization of the medicinal plant Perilla within 10,000 years.</title>
        <authorList>
            <person name="Zhang Y."/>
            <person name="Shen Q."/>
            <person name="Leng L."/>
            <person name="Zhang D."/>
            <person name="Chen S."/>
            <person name="Shi Y."/>
            <person name="Ning Z."/>
            <person name="Chen S."/>
        </authorList>
    </citation>
    <scope>NUCLEOTIDE SEQUENCE [LARGE SCALE GENOMIC DNA]</scope>
    <source>
        <strain evidence="3">cv. PC099</strain>
    </source>
</reference>
<proteinExistence type="predicted"/>
<name>A0AAD4P5B3_PERFH</name>
<evidence type="ECO:0000313" key="3">
    <source>
        <dbReference type="Proteomes" id="UP001190926"/>
    </source>
</evidence>
<dbReference type="SUPFAM" id="SSF52075">
    <property type="entry name" value="Outer arm dynein light chain 1"/>
    <property type="match status" value="1"/>
</dbReference>
<feature type="compositionally biased region" description="Low complexity" evidence="1">
    <location>
        <begin position="172"/>
        <end position="187"/>
    </location>
</feature>
<protein>
    <submittedName>
        <fullName evidence="2">Uncharacterized protein</fullName>
    </submittedName>
</protein>
<feature type="region of interest" description="Disordered" evidence="1">
    <location>
        <begin position="102"/>
        <end position="187"/>
    </location>
</feature>
<feature type="compositionally biased region" description="Basic residues" evidence="1">
    <location>
        <begin position="136"/>
        <end position="148"/>
    </location>
</feature>
<dbReference type="Proteomes" id="UP001190926">
    <property type="component" value="Unassembled WGS sequence"/>
</dbReference>
<comment type="caution">
    <text evidence="2">The sequence shown here is derived from an EMBL/GenBank/DDBJ whole genome shotgun (WGS) entry which is preliminary data.</text>
</comment>
<sequence>MMYEQQQQVRINMRSKRQIEVDKRRVRIEDLDEDSNKLEIVDLSGMSLDSLPNPPLNLAAICKLDLSNNNLQIPSRIERKLQQVEPITRYNRVRATKPEKAIGELKQASIPPSVNLPLDESASPGRSAELPPVPPRRPRKPHQPRNPKHYGPARLHRLPQEAAEAERRRQPARVAAGRSHGAGAAHHQAVSVRQHKRHAQKLPQEELVVWEAGQVWNLQWFSKRTC</sequence>
<evidence type="ECO:0000256" key="1">
    <source>
        <dbReference type="SAM" id="MobiDB-lite"/>
    </source>
</evidence>
<keyword evidence="3" id="KW-1185">Reference proteome</keyword>
<gene>
    <name evidence="2" type="ORF">C2S53_014431</name>
</gene>
<dbReference type="Gene3D" id="3.80.10.10">
    <property type="entry name" value="Ribonuclease Inhibitor"/>
    <property type="match status" value="1"/>
</dbReference>
<dbReference type="InterPro" id="IPR032675">
    <property type="entry name" value="LRR_dom_sf"/>
</dbReference>
<accession>A0AAD4P5B3</accession>
<organism evidence="2 3">
    <name type="scientific">Perilla frutescens var. hirtella</name>
    <name type="common">Perilla citriodora</name>
    <name type="synonym">Perilla setoyensis</name>
    <dbReference type="NCBI Taxonomy" id="608512"/>
    <lineage>
        <taxon>Eukaryota</taxon>
        <taxon>Viridiplantae</taxon>
        <taxon>Streptophyta</taxon>
        <taxon>Embryophyta</taxon>
        <taxon>Tracheophyta</taxon>
        <taxon>Spermatophyta</taxon>
        <taxon>Magnoliopsida</taxon>
        <taxon>eudicotyledons</taxon>
        <taxon>Gunneridae</taxon>
        <taxon>Pentapetalae</taxon>
        <taxon>asterids</taxon>
        <taxon>lamiids</taxon>
        <taxon>Lamiales</taxon>
        <taxon>Lamiaceae</taxon>
        <taxon>Nepetoideae</taxon>
        <taxon>Elsholtzieae</taxon>
        <taxon>Perilla</taxon>
    </lineage>
</organism>
<dbReference type="EMBL" id="SDAM02000166">
    <property type="protein sequence ID" value="KAH6826495.1"/>
    <property type="molecule type" value="Genomic_DNA"/>
</dbReference>
<evidence type="ECO:0000313" key="2">
    <source>
        <dbReference type="EMBL" id="KAH6826495.1"/>
    </source>
</evidence>
<dbReference type="AlphaFoldDB" id="A0AAD4P5B3"/>